<protein>
    <recommendedName>
        <fullName evidence="3">Response regulatory domain-containing protein</fullName>
    </recommendedName>
</protein>
<evidence type="ECO:0000313" key="4">
    <source>
        <dbReference type="EMBL" id="GLX86535.1"/>
    </source>
</evidence>
<dbReference type="PROSITE" id="PS50110">
    <property type="entry name" value="RESPONSE_REGULATORY"/>
    <property type="match status" value="1"/>
</dbReference>
<evidence type="ECO:0000256" key="1">
    <source>
        <dbReference type="ARBA" id="ARBA00022553"/>
    </source>
</evidence>
<dbReference type="InterPro" id="IPR050595">
    <property type="entry name" value="Bact_response_regulator"/>
</dbReference>
<dbReference type="Proteomes" id="UP001157134">
    <property type="component" value="Unassembled WGS sequence"/>
</dbReference>
<proteinExistence type="predicted"/>
<dbReference type="RefSeq" id="WP_284299654.1">
    <property type="nucleotide sequence ID" value="NZ_BSSV01000006.1"/>
</dbReference>
<keyword evidence="1 2" id="KW-0597">Phosphoprotein</keyword>
<dbReference type="EMBL" id="BSSV01000006">
    <property type="protein sequence ID" value="GLX86535.1"/>
    <property type="molecule type" value="Genomic_DNA"/>
</dbReference>
<accession>A0ABQ6HEJ0</accession>
<feature type="domain" description="Response regulatory" evidence="3">
    <location>
        <begin position="5"/>
        <end position="120"/>
    </location>
</feature>
<evidence type="ECO:0000256" key="2">
    <source>
        <dbReference type="PROSITE-ProRule" id="PRU00169"/>
    </source>
</evidence>
<dbReference type="PANTHER" id="PTHR44591:SF3">
    <property type="entry name" value="RESPONSE REGULATORY DOMAIN-CONTAINING PROTEIN"/>
    <property type="match status" value="1"/>
</dbReference>
<organism evidence="4 5">
    <name type="scientific">Thalassotalea loyana</name>
    <dbReference type="NCBI Taxonomy" id="280483"/>
    <lineage>
        <taxon>Bacteria</taxon>
        <taxon>Pseudomonadati</taxon>
        <taxon>Pseudomonadota</taxon>
        <taxon>Gammaproteobacteria</taxon>
        <taxon>Alteromonadales</taxon>
        <taxon>Colwelliaceae</taxon>
        <taxon>Thalassotalea</taxon>
    </lineage>
</organism>
<dbReference type="SUPFAM" id="SSF52172">
    <property type="entry name" value="CheY-like"/>
    <property type="match status" value="1"/>
</dbReference>
<sequence length="387" mass="43728">MNKPNVLIIDDDIEYLSVLKEGLEHQFEISGATDFSEVDALLASDQKFDIALVDEHVGQELGSHWIKNKKAENEVANSFVLYSGLANEDAILKGLECGADDFLAKPISIKALNSKLVRIVDYQNQITSFEQQLKSKDHVINVSMSQASKYGACMQLTSKLNHCNSLVEIRDQVFNFFDSLGLQGCLGFYPLKGEEQYFHSVKGSCSPVEIEVLEILKSKPRLFRFGCRIIFNHHLVSMLILNLHEDDPDTDIYVDALASLIECIGARVAFLAYKDSLEQVQTQISAAVMTTKKMVEVSKHHQQDIMNEIVQNVGLSFHVLDLNEEQEQYLTNLVHDVLKKHSQDDINFIEVSQLLDKVLENVDSIKTLDKHQETVAVDDCFDEDELF</sequence>
<feature type="modified residue" description="4-aspartylphosphate" evidence="2">
    <location>
        <position position="54"/>
    </location>
</feature>
<gene>
    <name evidence="4" type="ORF">tloyanaT_27880</name>
</gene>
<name>A0ABQ6HEJ0_9GAMM</name>
<dbReference type="SMART" id="SM00448">
    <property type="entry name" value="REC"/>
    <property type="match status" value="1"/>
</dbReference>
<reference evidence="4 5" key="1">
    <citation type="submission" date="2023-03" db="EMBL/GenBank/DDBJ databases">
        <title>Thalassotalea loyana LMG 22536T draft genome sequence.</title>
        <authorList>
            <person name="Sawabe T."/>
        </authorList>
    </citation>
    <scope>NUCLEOTIDE SEQUENCE [LARGE SCALE GENOMIC DNA]</scope>
    <source>
        <strain evidence="4 5">LMG 22536</strain>
    </source>
</reference>
<evidence type="ECO:0000313" key="5">
    <source>
        <dbReference type="Proteomes" id="UP001157134"/>
    </source>
</evidence>
<dbReference type="Pfam" id="PF00072">
    <property type="entry name" value="Response_reg"/>
    <property type="match status" value="1"/>
</dbReference>
<comment type="caution">
    <text evidence="4">The sequence shown here is derived from an EMBL/GenBank/DDBJ whole genome shotgun (WGS) entry which is preliminary data.</text>
</comment>
<dbReference type="InterPro" id="IPR011006">
    <property type="entry name" value="CheY-like_superfamily"/>
</dbReference>
<keyword evidence="5" id="KW-1185">Reference proteome</keyword>
<dbReference type="PANTHER" id="PTHR44591">
    <property type="entry name" value="STRESS RESPONSE REGULATOR PROTEIN 1"/>
    <property type="match status" value="1"/>
</dbReference>
<evidence type="ECO:0000259" key="3">
    <source>
        <dbReference type="PROSITE" id="PS50110"/>
    </source>
</evidence>
<dbReference type="Gene3D" id="3.40.50.2300">
    <property type="match status" value="1"/>
</dbReference>
<dbReference type="InterPro" id="IPR001789">
    <property type="entry name" value="Sig_transdc_resp-reg_receiver"/>
</dbReference>